<reference evidence="2 3" key="1">
    <citation type="journal article" date="2013" name="Front. Microbiol.">
        <title>Comparative genomic analyses of the cyanobacterium, Lyngbya aestuarii BL J, a powerful hydrogen producer.</title>
        <authorList>
            <person name="Kothari A."/>
            <person name="Vaughn M."/>
            <person name="Garcia-Pichel F."/>
        </authorList>
    </citation>
    <scope>NUCLEOTIDE SEQUENCE [LARGE SCALE GENOMIC DNA]</scope>
    <source>
        <strain evidence="2 3">BL J</strain>
    </source>
</reference>
<comment type="caution">
    <text evidence="2">The sequence shown here is derived from an EMBL/GenBank/DDBJ whole genome shotgun (WGS) entry which is preliminary data.</text>
</comment>
<dbReference type="RefSeq" id="WP_023068813.1">
    <property type="nucleotide sequence ID" value="NZ_AUZM01000074.1"/>
</dbReference>
<evidence type="ECO:0000313" key="2">
    <source>
        <dbReference type="EMBL" id="ERT04931.1"/>
    </source>
</evidence>
<feature type="coiled-coil region" evidence="1">
    <location>
        <begin position="57"/>
        <end position="84"/>
    </location>
</feature>
<protein>
    <submittedName>
        <fullName evidence="2">Uncharacterized protein</fullName>
    </submittedName>
</protein>
<accession>U7QER9</accession>
<dbReference type="OrthoDB" id="470648at2"/>
<gene>
    <name evidence="2" type="ORF">M595_5121</name>
</gene>
<proteinExistence type="predicted"/>
<organism evidence="2 3">
    <name type="scientific">Lyngbya aestuarii BL J</name>
    <dbReference type="NCBI Taxonomy" id="1348334"/>
    <lineage>
        <taxon>Bacteria</taxon>
        <taxon>Bacillati</taxon>
        <taxon>Cyanobacteriota</taxon>
        <taxon>Cyanophyceae</taxon>
        <taxon>Oscillatoriophycideae</taxon>
        <taxon>Oscillatoriales</taxon>
        <taxon>Microcoleaceae</taxon>
        <taxon>Lyngbya</taxon>
    </lineage>
</organism>
<evidence type="ECO:0000313" key="3">
    <source>
        <dbReference type="Proteomes" id="UP000017127"/>
    </source>
</evidence>
<dbReference type="AlphaFoldDB" id="U7QER9"/>
<sequence>MATELISFRLSGDDLEWIKSQCLPEESLNLAAKRLLLLALNSGVNTVDTSVDTPKNEHQLNELESRLNERLTEIEQRLESFVQTNDCDASVDTPVDRCIHLEKWLSDTLPRLNHSPGYKDKSARSLIKSIQDLGNS</sequence>
<dbReference type="EMBL" id="AUZM01000074">
    <property type="protein sequence ID" value="ERT04931.1"/>
    <property type="molecule type" value="Genomic_DNA"/>
</dbReference>
<name>U7QER9_9CYAN</name>
<dbReference type="Proteomes" id="UP000017127">
    <property type="component" value="Unassembled WGS sequence"/>
</dbReference>
<keyword evidence="3" id="KW-1185">Reference proteome</keyword>
<evidence type="ECO:0000256" key="1">
    <source>
        <dbReference type="SAM" id="Coils"/>
    </source>
</evidence>
<keyword evidence="1" id="KW-0175">Coiled coil</keyword>